<proteinExistence type="predicted"/>
<accession>A0A926DQ98</accession>
<dbReference type="Pfam" id="PF06283">
    <property type="entry name" value="ThuA"/>
    <property type="match status" value="1"/>
</dbReference>
<dbReference type="InterPro" id="IPR029010">
    <property type="entry name" value="ThuA-like"/>
</dbReference>
<reference evidence="2" key="1">
    <citation type="submission" date="2020-08" db="EMBL/GenBank/DDBJ databases">
        <title>Genome public.</title>
        <authorList>
            <person name="Liu C."/>
            <person name="Sun Q."/>
        </authorList>
    </citation>
    <scope>NUCLEOTIDE SEQUENCE</scope>
    <source>
        <strain evidence="2">H8</strain>
    </source>
</reference>
<name>A0A926DQ98_9FIRM</name>
<evidence type="ECO:0000259" key="1">
    <source>
        <dbReference type="Pfam" id="PF06283"/>
    </source>
</evidence>
<dbReference type="PANTHER" id="PTHR40469">
    <property type="entry name" value="SECRETED GLYCOSYL HYDROLASE"/>
    <property type="match status" value="1"/>
</dbReference>
<dbReference type="Gene3D" id="3.40.50.880">
    <property type="match status" value="1"/>
</dbReference>
<evidence type="ECO:0000313" key="3">
    <source>
        <dbReference type="Proteomes" id="UP000611762"/>
    </source>
</evidence>
<dbReference type="EMBL" id="JACRSU010000006">
    <property type="protein sequence ID" value="MBC8541854.1"/>
    <property type="molecule type" value="Genomic_DNA"/>
</dbReference>
<protein>
    <submittedName>
        <fullName evidence="2">ThuA domain-containing protein</fullName>
    </submittedName>
</protein>
<sequence>MKKALIVYGGWEGHYPVPLSELFGGWLTEAGFDVTKSDSLDAFAKAEELKTYDLIVPIWTMGEIPNEYAENVSQAVAAGVGMAGCHGGMCDAFRNNTTWQFITGAQWVAHPGNAEAHYTVNILKSADSPLTEGICDFDVTSEQYYIHTDPAVHVLATTSFPVIDGPHAANGHVDVPVVFTKKWGKGKIYYNSLGHTPDIFDIPEAKELMKRGLIWAAR</sequence>
<dbReference type="Proteomes" id="UP000611762">
    <property type="component" value="Unassembled WGS sequence"/>
</dbReference>
<keyword evidence="3" id="KW-1185">Reference proteome</keyword>
<evidence type="ECO:0000313" key="2">
    <source>
        <dbReference type="EMBL" id="MBC8541854.1"/>
    </source>
</evidence>
<organism evidence="2 3">
    <name type="scientific">Congzhengia minquanensis</name>
    <dbReference type="NCBI Taxonomy" id="2763657"/>
    <lineage>
        <taxon>Bacteria</taxon>
        <taxon>Bacillati</taxon>
        <taxon>Bacillota</taxon>
        <taxon>Clostridia</taxon>
        <taxon>Eubacteriales</taxon>
        <taxon>Oscillospiraceae</taxon>
        <taxon>Congzhengia</taxon>
    </lineage>
</organism>
<feature type="domain" description="ThuA-like" evidence="1">
    <location>
        <begin position="3"/>
        <end position="216"/>
    </location>
</feature>
<dbReference type="PANTHER" id="PTHR40469:SF2">
    <property type="entry name" value="GALACTOSE-BINDING DOMAIN-LIKE SUPERFAMILY PROTEIN"/>
    <property type="match status" value="1"/>
</dbReference>
<comment type="caution">
    <text evidence="2">The sequence shown here is derived from an EMBL/GenBank/DDBJ whole genome shotgun (WGS) entry which is preliminary data.</text>
</comment>
<dbReference type="RefSeq" id="WP_249313839.1">
    <property type="nucleotide sequence ID" value="NZ_JACRSU010000006.1"/>
</dbReference>
<dbReference type="InterPro" id="IPR029062">
    <property type="entry name" value="Class_I_gatase-like"/>
</dbReference>
<gene>
    <name evidence="2" type="ORF">H8698_12800</name>
</gene>
<dbReference type="SUPFAM" id="SSF52317">
    <property type="entry name" value="Class I glutamine amidotransferase-like"/>
    <property type="match status" value="1"/>
</dbReference>
<dbReference type="AlphaFoldDB" id="A0A926DQ98"/>